<dbReference type="InterPro" id="IPR000073">
    <property type="entry name" value="AB_hydrolase_1"/>
</dbReference>
<proteinExistence type="predicted"/>
<reference evidence="2 3" key="1">
    <citation type="journal article" date="2016" name="Genome Announc.">
        <title>Complete Genome and Plasmid Sequences for Rhodococcus fascians D188 and Draft Sequences for Rhodococcus Isolates PBTS 1 and PBTS 2.</title>
        <authorList>
            <person name="Stamler R.A."/>
            <person name="Vereecke D."/>
            <person name="Zhang Y."/>
            <person name="Schilkey F."/>
            <person name="Devitt N."/>
            <person name="Randall J.J."/>
        </authorList>
    </citation>
    <scope>NUCLEOTIDE SEQUENCE [LARGE SCALE GENOMIC DNA]</scope>
    <source>
        <strain evidence="2 3">PBTS2</strain>
    </source>
</reference>
<dbReference type="Pfam" id="PF12697">
    <property type="entry name" value="Abhydrolase_6"/>
    <property type="match status" value="1"/>
</dbReference>
<reference evidence="3" key="2">
    <citation type="submission" date="2016-04" db="EMBL/GenBank/DDBJ databases">
        <title>Complete Genome and Plasmid Sequences for Rhodococcus fascians D188 and Draft Sequences for Rhodococcus spp. Isolates PBTS 1 and PBTS 2.</title>
        <authorList>
            <person name="Stamer R."/>
            <person name="Vereecke D."/>
            <person name="Zhang Y."/>
            <person name="Schilkey F."/>
            <person name="Devitt N."/>
            <person name="Randall J."/>
        </authorList>
    </citation>
    <scope>NUCLEOTIDE SEQUENCE [LARGE SCALE GENOMIC DNA]</scope>
    <source>
        <strain evidence="3">PBTS2</strain>
    </source>
</reference>
<evidence type="ECO:0000313" key="3">
    <source>
        <dbReference type="Proteomes" id="UP000076038"/>
    </source>
</evidence>
<dbReference type="SUPFAM" id="SSF53474">
    <property type="entry name" value="alpha/beta-Hydrolases"/>
    <property type="match status" value="1"/>
</dbReference>
<dbReference type="PANTHER" id="PTHR46438:SF11">
    <property type="entry name" value="LIPASE-RELATED"/>
    <property type="match status" value="1"/>
</dbReference>
<gene>
    <name evidence="2" type="primary">aiiM</name>
    <name evidence="2" type="ORF">A3Q41_02258</name>
</gene>
<sequence>MTSDIDGLTLAHTIRGEGPTLVLIHGIVHRQHAWDSVVEILARHRRVVTVDLPGHGASPDLPTEEFDLGPWIVAELERFLEHVAVDGEKPHVAGNSLGGYFALELAARGSVASATALSPAGFFRGHWDQTRALLVFRLLRALSRVISPIAPTVMRSVVGRTIANGVFYAKPWRVPAATATIDALSITTNRAIDAAGNAVPRFSIPVDETVPVTVAWGRRDLVLPVYQAPLVRRTFPQAEVTTYPGLGHVPMSDDPELVASILLRGSRAVPQSA</sequence>
<protein>
    <submittedName>
        <fullName evidence="2">N-acyl homoserine lactonase</fullName>
        <ecNumber evidence="2">3.1.1.81</ecNumber>
    </submittedName>
</protein>
<evidence type="ECO:0000313" key="2">
    <source>
        <dbReference type="EMBL" id="AMY23560.1"/>
    </source>
</evidence>
<accession>A0A143QKI7</accession>
<dbReference type="AlphaFoldDB" id="A0A143QKI7"/>
<dbReference type="PANTHER" id="PTHR46438">
    <property type="entry name" value="ALPHA/BETA-HYDROLASES SUPERFAMILY PROTEIN"/>
    <property type="match status" value="1"/>
</dbReference>
<dbReference type="KEGG" id="rhs:A3Q41_02258"/>
<dbReference type="Proteomes" id="UP000076038">
    <property type="component" value="Chromosome"/>
</dbReference>
<dbReference type="PATRIC" id="fig|1653479.3.peg.2287"/>
<feature type="domain" description="AB hydrolase-1" evidence="1">
    <location>
        <begin position="21"/>
        <end position="260"/>
    </location>
</feature>
<keyword evidence="3" id="KW-1185">Reference proteome</keyword>
<dbReference type="PRINTS" id="PR00111">
    <property type="entry name" value="ABHYDROLASE"/>
</dbReference>
<organism evidence="2 3">
    <name type="scientific">Rhodococcoides fascians</name>
    <name type="common">Rhodococcus fascians</name>
    <dbReference type="NCBI Taxonomy" id="1828"/>
    <lineage>
        <taxon>Bacteria</taxon>
        <taxon>Bacillati</taxon>
        <taxon>Actinomycetota</taxon>
        <taxon>Actinomycetes</taxon>
        <taxon>Mycobacteriales</taxon>
        <taxon>Nocardiaceae</taxon>
        <taxon>Rhodococcoides</taxon>
    </lineage>
</organism>
<keyword evidence="2" id="KW-0378">Hydrolase</keyword>
<name>A0A143QKI7_RHOFA</name>
<dbReference type="Gene3D" id="3.40.50.1820">
    <property type="entry name" value="alpha/beta hydrolase"/>
    <property type="match status" value="1"/>
</dbReference>
<dbReference type="InterPro" id="IPR029058">
    <property type="entry name" value="AB_hydrolase_fold"/>
</dbReference>
<evidence type="ECO:0000259" key="1">
    <source>
        <dbReference type="Pfam" id="PF12697"/>
    </source>
</evidence>
<dbReference type="EC" id="3.1.1.81" evidence="2"/>
<dbReference type="GO" id="GO:0102007">
    <property type="term" value="F:acyl-L-homoserine-lactone lactonohydrolase activity"/>
    <property type="evidence" value="ECO:0007669"/>
    <property type="project" value="UniProtKB-EC"/>
</dbReference>
<dbReference type="EMBL" id="CP015220">
    <property type="protein sequence ID" value="AMY23560.1"/>
    <property type="molecule type" value="Genomic_DNA"/>
</dbReference>